<accession>A0A198A3G8</accession>
<name>A0A198A3G8_9BACL</name>
<dbReference type="GO" id="GO:0006629">
    <property type="term" value="P:lipid metabolic process"/>
    <property type="evidence" value="ECO:0007669"/>
    <property type="project" value="InterPro"/>
</dbReference>
<comment type="caution">
    <text evidence="2">The sequence shown here is derived from an EMBL/GenBank/DDBJ whole genome shotgun (WGS) entry which is preliminary data.</text>
</comment>
<proteinExistence type="predicted"/>
<dbReference type="GO" id="GO:0008081">
    <property type="term" value="F:phosphoric diester hydrolase activity"/>
    <property type="evidence" value="ECO:0007669"/>
    <property type="project" value="InterPro"/>
</dbReference>
<dbReference type="PANTHER" id="PTHR46211:SF14">
    <property type="entry name" value="GLYCEROPHOSPHODIESTER PHOSPHODIESTERASE"/>
    <property type="match status" value="1"/>
</dbReference>
<dbReference type="InterPro" id="IPR017946">
    <property type="entry name" value="PLC-like_Pdiesterase_TIM-brl"/>
</dbReference>
<dbReference type="OrthoDB" id="384721at2"/>
<dbReference type="Proteomes" id="UP000078454">
    <property type="component" value="Unassembled WGS sequence"/>
</dbReference>
<dbReference type="Gene3D" id="3.20.20.190">
    <property type="entry name" value="Phosphatidylinositol (PI) phosphodiesterase"/>
    <property type="match status" value="1"/>
</dbReference>
<dbReference type="AlphaFoldDB" id="A0A198A3G8"/>
<dbReference type="SUPFAM" id="SSF51695">
    <property type="entry name" value="PLC-like phosphodiesterases"/>
    <property type="match status" value="1"/>
</dbReference>
<organism evidence="2 3">
    <name type="scientific">Paenibacillus oryzisoli</name>
    <dbReference type="NCBI Taxonomy" id="1850517"/>
    <lineage>
        <taxon>Bacteria</taxon>
        <taxon>Bacillati</taxon>
        <taxon>Bacillota</taxon>
        <taxon>Bacilli</taxon>
        <taxon>Bacillales</taxon>
        <taxon>Paenibacillaceae</taxon>
        <taxon>Paenibacillus</taxon>
    </lineage>
</organism>
<reference evidence="2 3" key="1">
    <citation type="submission" date="2016-05" db="EMBL/GenBank/DDBJ databases">
        <title>Paenibacillus sp. 1ZS3-15 nov., isolated from the rhizosphere soil.</title>
        <authorList>
            <person name="Zhang X.X."/>
            <person name="Zhang J."/>
        </authorList>
    </citation>
    <scope>NUCLEOTIDE SEQUENCE [LARGE SCALE GENOMIC DNA]</scope>
    <source>
        <strain evidence="2 3">1ZS3-15</strain>
    </source>
</reference>
<dbReference type="RefSeq" id="WP_068667938.1">
    <property type="nucleotide sequence ID" value="NZ_LYPB01000081.1"/>
</dbReference>
<feature type="domain" description="GP-PDE" evidence="1">
    <location>
        <begin position="2"/>
        <end position="233"/>
    </location>
</feature>
<dbReference type="STRING" id="1850517.A8708_03510"/>
<dbReference type="PANTHER" id="PTHR46211">
    <property type="entry name" value="GLYCEROPHOSPHORYL DIESTER PHOSPHODIESTERASE"/>
    <property type="match status" value="1"/>
</dbReference>
<gene>
    <name evidence="2" type="ORF">A8708_03510</name>
</gene>
<keyword evidence="3" id="KW-1185">Reference proteome</keyword>
<evidence type="ECO:0000313" key="2">
    <source>
        <dbReference type="EMBL" id="OAS15662.1"/>
    </source>
</evidence>
<evidence type="ECO:0000313" key="3">
    <source>
        <dbReference type="Proteomes" id="UP000078454"/>
    </source>
</evidence>
<dbReference type="InterPro" id="IPR030395">
    <property type="entry name" value="GP_PDE_dom"/>
</dbReference>
<evidence type="ECO:0000259" key="1">
    <source>
        <dbReference type="PROSITE" id="PS51704"/>
    </source>
</evidence>
<protein>
    <recommendedName>
        <fullName evidence="1">GP-PDE domain-containing protein</fullName>
    </recommendedName>
</protein>
<dbReference type="PROSITE" id="PS51704">
    <property type="entry name" value="GP_PDE"/>
    <property type="match status" value="1"/>
</dbReference>
<dbReference type="Pfam" id="PF03009">
    <property type="entry name" value="GDPD"/>
    <property type="match status" value="1"/>
</dbReference>
<dbReference type="EMBL" id="LYPB01000081">
    <property type="protein sequence ID" value="OAS15662.1"/>
    <property type="molecule type" value="Genomic_DNA"/>
</dbReference>
<sequence>MFMNLAHRGASEYAPENTLASFYKGIEMGANGIETDLKITKDGVIILFHDNELNRTTNGTGLPSDYTWEELQQLDAGGWYSPLYAGERLVSFEQFLHYFGRKSVLFALELKDKFIEEQSLYYIEKYGVREQVTVTSFSYDNLRAVRAKDATIKMGHLIRHIDLSSIEQVKEINCQQICPATEFITAEGVALAKAHGLEVRAWGAFSEALMHKALSCGVDGMTINFPDKLSMALASKENSSISVE</sequence>